<dbReference type="RefSeq" id="WP_380051542.1">
    <property type="nucleotide sequence ID" value="NZ_JBHSOH010000034.1"/>
</dbReference>
<accession>A0ABW1DML6</accession>
<dbReference type="EMBL" id="JBHSOH010000034">
    <property type="protein sequence ID" value="MFC5849952.1"/>
    <property type="molecule type" value="Genomic_DNA"/>
</dbReference>
<dbReference type="PANTHER" id="PTHR39339:SF1">
    <property type="entry name" value="CHAD DOMAIN-CONTAINING PROTEIN"/>
    <property type="match status" value="1"/>
</dbReference>
<dbReference type="InterPro" id="IPR007899">
    <property type="entry name" value="CHAD_dom"/>
</dbReference>
<dbReference type="PROSITE" id="PS51708">
    <property type="entry name" value="CHAD"/>
    <property type="match status" value="1"/>
</dbReference>
<dbReference type="Gene3D" id="1.40.20.10">
    <property type="entry name" value="CHAD domain"/>
    <property type="match status" value="1"/>
</dbReference>
<dbReference type="Proteomes" id="UP001595979">
    <property type="component" value="Unassembled WGS sequence"/>
</dbReference>
<organism evidence="2 3">
    <name type="scientific">Deinococcus petrolearius</name>
    <dbReference type="NCBI Taxonomy" id="1751295"/>
    <lineage>
        <taxon>Bacteria</taxon>
        <taxon>Thermotogati</taxon>
        <taxon>Deinococcota</taxon>
        <taxon>Deinococci</taxon>
        <taxon>Deinococcales</taxon>
        <taxon>Deinococcaceae</taxon>
        <taxon>Deinococcus</taxon>
    </lineage>
</organism>
<dbReference type="SMART" id="SM00880">
    <property type="entry name" value="CHAD"/>
    <property type="match status" value="1"/>
</dbReference>
<protein>
    <submittedName>
        <fullName evidence="2">CHAD domain-containing protein</fullName>
    </submittedName>
</protein>
<comment type="caution">
    <text evidence="2">The sequence shown here is derived from an EMBL/GenBank/DDBJ whole genome shotgun (WGS) entry which is preliminary data.</text>
</comment>
<evidence type="ECO:0000259" key="1">
    <source>
        <dbReference type="PROSITE" id="PS51708"/>
    </source>
</evidence>
<name>A0ABW1DML6_9DEIO</name>
<dbReference type="Pfam" id="PF05235">
    <property type="entry name" value="CHAD"/>
    <property type="match status" value="1"/>
</dbReference>
<proteinExistence type="predicted"/>
<reference evidence="3" key="1">
    <citation type="journal article" date="2019" name="Int. J. Syst. Evol. Microbiol.">
        <title>The Global Catalogue of Microorganisms (GCM) 10K type strain sequencing project: providing services to taxonomists for standard genome sequencing and annotation.</title>
        <authorList>
            <consortium name="The Broad Institute Genomics Platform"/>
            <consortium name="The Broad Institute Genome Sequencing Center for Infectious Disease"/>
            <person name="Wu L."/>
            <person name="Ma J."/>
        </authorList>
    </citation>
    <scope>NUCLEOTIDE SEQUENCE [LARGE SCALE GENOMIC DNA]</scope>
    <source>
        <strain evidence="3">CGMCC 1.15053</strain>
    </source>
</reference>
<dbReference type="PANTHER" id="PTHR39339">
    <property type="entry name" value="SLR1444 PROTEIN"/>
    <property type="match status" value="1"/>
</dbReference>
<evidence type="ECO:0000313" key="2">
    <source>
        <dbReference type="EMBL" id="MFC5849952.1"/>
    </source>
</evidence>
<gene>
    <name evidence="2" type="ORF">ACFPQ6_16740</name>
</gene>
<feature type="domain" description="CHAD" evidence="1">
    <location>
        <begin position="1"/>
        <end position="230"/>
    </location>
</feature>
<dbReference type="InterPro" id="IPR038186">
    <property type="entry name" value="CHAD_dom_sf"/>
</dbReference>
<sequence length="243" mass="27287">MSRTPSQRLEALWPALAQGDPEAVHEARKLTRKVAAELRLGGAPKKTRRAWRDLRRAVAPLRDRDVAFGHIGAALDELGQGGSGRDAFAADWQRQRAAAVAGLKLPEVPGDVPRPKHLRRRARAALTEQAAQVLASGPSVLRAQEPETWHDWRKALKNYRYTLELLREPPGALKDVLDSLGRLQDAEVVLDVLEHEPWLEGARTDLIARERRIRLDTREEVRAQWPALEAHLNRVLETGGRKD</sequence>
<keyword evidence="3" id="KW-1185">Reference proteome</keyword>
<evidence type="ECO:0000313" key="3">
    <source>
        <dbReference type="Proteomes" id="UP001595979"/>
    </source>
</evidence>